<dbReference type="EMBL" id="VSSS01000078">
    <property type="protein sequence ID" value="TYL86689.1"/>
    <property type="molecule type" value="Genomic_DNA"/>
</dbReference>
<dbReference type="OrthoDB" id="5497412at2"/>
<evidence type="ECO:0000313" key="2">
    <source>
        <dbReference type="EMBL" id="TYL86689.1"/>
    </source>
</evidence>
<dbReference type="InterPro" id="IPR000792">
    <property type="entry name" value="Tscrpt_reg_LuxR_C"/>
</dbReference>
<keyword evidence="3" id="KW-1185">Reference proteome</keyword>
<dbReference type="RefSeq" id="WP_148778058.1">
    <property type="nucleotide sequence ID" value="NZ_VSSS01000078.1"/>
</dbReference>
<name>A0A5D3K4M8_9BRAD</name>
<dbReference type="SMART" id="SM00421">
    <property type="entry name" value="HTH_LUXR"/>
    <property type="match status" value="1"/>
</dbReference>
<dbReference type="Pfam" id="PF00196">
    <property type="entry name" value="GerE"/>
    <property type="match status" value="1"/>
</dbReference>
<dbReference type="Proteomes" id="UP000324758">
    <property type="component" value="Unassembled WGS sequence"/>
</dbReference>
<accession>A0A5D3K4M8</accession>
<dbReference type="InterPro" id="IPR036388">
    <property type="entry name" value="WH-like_DNA-bd_sf"/>
</dbReference>
<dbReference type="InterPro" id="IPR016032">
    <property type="entry name" value="Sig_transdc_resp-reg_C-effctor"/>
</dbReference>
<comment type="caution">
    <text evidence="2">The sequence shown here is derived from an EMBL/GenBank/DDBJ whole genome shotgun (WGS) entry which is preliminary data.</text>
</comment>
<organism evidence="2 3">
    <name type="scientific">Bradyrhizobium rifense</name>
    <dbReference type="NCBI Taxonomy" id="515499"/>
    <lineage>
        <taxon>Bacteria</taxon>
        <taxon>Pseudomonadati</taxon>
        <taxon>Pseudomonadota</taxon>
        <taxon>Alphaproteobacteria</taxon>
        <taxon>Hyphomicrobiales</taxon>
        <taxon>Nitrobacteraceae</taxon>
        <taxon>Bradyrhizobium</taxon>
    </lineage>
</organism>
<dbReference type="AlphaFoldDB" id="A0A5D3K4M8"/>
<protein>
    <submittedName>
        <fullName evidence="2">Helix-turn-helix transcriptional regulator</fullName>
    </submittedName>
</protein>
<dbReference type="GO" id="GO:0006355">
    <property type="term" value="P:regulation of DNA-templated transcription"/>
    <property type="evidence" value="ECO:0007669"/>
    <property type="project" value="InterPro"/>
</dbReference>
<reference evidence="2 3" key="1">
    <citation type="submission" date="2019-08" db="EMBL/GenBank/DDBJ databases">
        <title>Bradyrhizobium hipponensis sp. nov., a rhizobium isolated from a Lupinus angustifolius root nodule in Tunisia.</title>
        <authorList>
            <person name="Off K."/>
            <person name="Rejili M."/>
            <person name="Mars M."/>
            <person name="Brachmann A."/>
            <person name="Marin M."/>
        </authorList>
    </citation>
    <scope>NUCLEOTIDE SEQUENCE [LARGE SCALE GENOMIC DNA]</scope>
    <source>
        <strain evidence="2 3">CTAW71</strain>
    </source>
</reference>
<dbReference type="Gene3D" id="1.10.10.10">
    <property type="entry name" value="Winged helix-like DNA-binding domain superfamily/Winged helix DNA-binding domain"/>
    <property type="match status" value="1"/>
</dbReference>
<feature type="domain" description="HTH luxR-type" evidence="1">
    <location>
        <begin position="300"/>
        <end position="357"/>
    </location>
</feature>
<dbReference type="SUPFAM" id="SSF46894">
    <property type="entry name" value="C-terminal effector domain of the bipartite response regulators"/>
    <property type="match status" value="1"/>
</dbReference>
<evidence type="ECO:0000259" key="1">
    <source>
        <dbReference type="SMART" id="SM00421"/>
    </source>
</evidence>
<gene>
    <name evidence="2" type="ORF">FXB40_41640</name>
</gene>
<dbReference type="GO" id="GO:0003677">
    <property type="term" value="F:DNA binding"/>
    <property type="evidence" value="ECO:0007669"/>
    <property type="project" value="InterPro"/>
</dbReference>
<proteinExistence type="predicted"/>
<evidence type="ECO:0000313" key="3">
    <source>
        <dbReference type="Proteomes" id="UP000324758"/>
    </source>
</evidence>
<sequence length="367" mass="39712">MERILDLIYDAAGEHDLWPSVLTAIADATQCEGGILFGQSIAAEQVYFDYNGRLSAECNQVYQERHMQNPWSVGMEDKPVGRLVLSDEVVPLSKLENSSFYDEVLRPQGVVHNAMIALAAKDDFRVAFNICRRRNNGEFGSLERKTLEFLAPHLCRSVTLGFRLSGYAALRNAAFDVIETLADGVVLMGPRGYVLFANSKACSLEEEGTLRLRPSIATWSSLHSRRLIRMIGSTLAGGAGGMMSLPSFDRSRLPTVVVVGLRSREISVPAEAYICQAACAAFVIDPTRRGTVATRQLVDAYGLTAAEAQVAVCALSSGTTSDLALGLGLSRNTVKTHLRRVFAKTGTKKQAELAALLAAIGVVKGQV</sequence>